<feature type="transmembrane region" description="Helical" evidence="1">
    <location>
        <begin position="44"/>
        <end position="65"/>
    </location>
</feature>
<dbReference type="EMBL" id="CP007217">
    <property type="protein sequence ID" value="AJR10525.1"/>
    <property type="molecule type" value="Genomic_DNA"/>
</dbReference>
<keyword evidence="1" id="KW-1133">Transmembrane helix</keyword>
<organism evidence="2 3">
    <name type="scientific">Chlamydia muridarum</name>
    <dbReference type="NCBI Taxonomy" id="83560"/>
    <lineage>
        <taxon>Bacteria</taxon>
        <taxon>Pseudomonadati</taxon>
        <taxon>Chlamydiota</taxon>
        <taxon>Chlamydiia</taxon>
        <taxon>Chlamydiales</taxon>
        <taxon>Chlamydiaceae</taxon>
        <taxon>Chlamydia/Chlamydophila group</taxon>
        <taxon>Chlamydia</taxon>
    </lineage>
</organism>
<sequence length="211" mass="24031">MIPLQKLEQAARSFYDQELLMLSRDNKLSLQDEIHKHKIKSLPIIFFSALMMTGALFALCIGTILCFINDLFFLYEVFLPFILPGILSLAFTALLLYFAWKEQNLVSQKQLQVATSCYFESLALCKSCEPGKLSVKRLVEFIQDEVLPTGFSKRFIFAVLTLAKPSLLAKESSFTKTPFDEIIEKAFSHIREGLYLSGSDKLDHDSQLNQN</sequence>
<proteinExistence type="predicted"/>
<dbReference type="OMA" id="NIYAYSH"/>
<evidence type="ECO:0000313" key="2">
    <source>
        <dbReference type="EMBL" id="AJR10525.1"/>
    </source>
</evidence>
<protein>
    <submittedName>
        <fullName evidence="2">Membrane protein</fullName>
    </submittedName>
</protein>
<keyword evidence="1" id="KW-0472">Membrane</keyword>
<dbReference type="KEGG" id="cmg:NC81_02245"/>
<name>A0A069ZX77_CHLMR</name>
<dbReference type="Proteomes" id="UP000260363">
    <property type="component" value="Chromosome"/>
</dbReference>
<gene>
    <name evidence="2" type="ORF">BD36_02400</name>
</gene>
<dbReference type="AlphaFoldDB" id="A0A069ZX77"/>
<keyword evidence="1" id="KW-0812">Transmembrane</keyword>
<dbReference type="RefSeq" id="WP_010230483.1">
    <property type="nucleotide sequence ID" value="NZ_CP007217.1"/>
</dbReference>
<feature type="transmembrane region" description="Helical" evidence="1">
    <location>
        <begin position="77"/>
        <end position="100"/>
    </location>
</feature>
<dbReference type="PATRIC" id="fig|83560.10.peg.460"/>
<dbReference type="KEGG" id="cmx:DNC_02250"/>
<evidence type="ECO:0000256" key="1">
    <source>
        <dbReference type="SAM" id="Phobius"/>
    </source>
</evidence>
<reference evidence="2 3" key="1">
    <citation type="submission" date="2014-02" db="EMBL/GenBank/DDBJ databases">
        <authorList>
            <person name="Chen C."/>
            <person name="Conrad T.A."/>
            <person name="Zhou Z."/>
            <person name="Lai Z."/>
            <person name="Zhong G."/>
        </authorList>
    </citation>
    <scope>NUCLEOTIDE SEQUENCE [LARGE SCALE GENOMIC DNA]</scope>
    <source>
        <strain evidence="2 3">Nigg3-28</strain>
    </source>
</reference>
<accession>A0A069ZX77</accession>
<dbReference type="KEGG" id="cmm:NC80_02230"/>
<evidence type="ECO:0000313" key="3">
    <source>
        <dbReference type="Proteomes" id="UP000260363"/>
    </source>
</evidence>
<dbReference type="GeneID" id="1245804"/>